<evidence type="ECO:0000313" key="2">
    <source>
        <dbReference type="Proteomes" id="UP000284495"/>
    </source>
</evidence>
<evidence type="ECO:0000313" key="1">
    <source>
        <dbReference type="EMBL" id="RHL38158.1"/>
    </source>
</evidence>
<dbReference type="AlphaFoldDB" id="A0A415KPK0"/>
<proteinExistence type="predicted"/>
<dbReference type="Proteomes" id="UP000284495">
    <property type="component" value="Unassembled WGS sequence"/>
</dbReference>
<accession>A0A415KPK0</accession>
<reference evidence="1 2" key="1">
    <citation type="submission" date="2018-08" db="EMBL/GenBank/DDBJ databases">
        <title>A genome reference for cultivated species of the human gut microbiota.</title>
        <authorList>
            <person name="Zou Y."/>
            <person name="Xue W."/>
            <person name="Luo G."/>
        </authorList>
    </citation>
    <scope>NUCLEOTIDE SEQUENCE [LARGE SCALE GENOMIC DNA]</scope>
    <source>
        <strain evidence="1 2">AF38-2</strain>
    </source>
</reference>
<name>A0A415KPK0_9BACE</name>
<organism evidence="1 2">
    <name type="scientific">Bacteroides xylanisolvens</name>
    <dbReference type="NCBI Taxonomy" id="371601"/>
    <lineage>
        <taxon>Bacteria</taxon>
        <taxon>Pseudomonadati</taxon>
        <taxon>Bacteroidota</taxon>
        <taxon>Bacteroidia</taxon>
        <taxon>Bacteroidales</taxon>
        <taxon>Bacteroidaceae</taxon>
        <taxon>Bacteroides</taxon>
    </lineage>
</organism>
<evidence type="ECO:0008006" key="3">
    <source>
        <dbReference type="Google" id="ProtNLM"/>
    </source>
</evidence>
<comment type="caution">
    <text evidence="1">The sequence shown here is derived from an EMBL/GenBank/DDBJ whole genome shotgun (WGS) entry which is preliminary data.</text>
</comment>
<gene>
    <name evidence="1" type="ORF">DW027_10555</name>
</gene>
<dbReference type="EMBL" id="QROO01000011">
    <property type="protein sequence ID" value="RHL38158.1"/>
    <property type="molecule type" value="Genomic_DNA"/>
</dbReference>
<dbReference type="RefSeq" id="WP_147393829.1">
    <property type="nucleotide sequence ID" value="NZ_JAQEAW010000006.1"/>
</dbReference>
<protein>
    <recommendedName>
        <fullName evidence="3">M6 family metalloprotease domain-containing protein</fullName>
    </recommendedName>
</protein>
<sequence length="403" mass="44948">MKKNTFFLALFLILSLGIYAQEKIHGLAVITEFDDFQYEASDAAIDSLLNQKSGYNKSDNVGSLYEFFKDQTNGKYEVTHTVVRIRFNKNMSYFRNSTGKNPDMNKPWDWGQAFADSVILKVQEKYPDGIPGLTRYKGKPDNGIASWLVLVPFGYSAYGVHSAIPFKSGNEYIPMNHIGLCDIGKGPDYMVRIMAHESSHAIFRLPDVGYQKGDNLSIKGSAGSFCMMGWNAGSKNAPIDYCAPILLTLKTAEVIDISSDFKGEISIKSNARDTLYRYVNRRNPKEYFVIQALNHSKWYPTHNVAGHPMDIGLAIWHVVEDDKAPMSPWFRLVQADGIDLMNDTSTKPPVATGNDNRVLFGKKVKSVNGRINPMLSWLDGSIPSLNITDISAPGAIMNFKVGD</sequence>